<protein>
    <submittedName>
        <fullName evidence="2">Uncharacterized protein</fullName>
    </submittedName>
</protein>
<dbReference type="AlphaFoldDB" id="A0A4Y2S1X4"/>
<sequence length="126" mass="13941">MCYVDTKTQRIETGEIMHMVILLELKVCITFQICCGVVVRSRLGDRRSQVQNPISLKIRRVYGPAGRWIIRRGPVAGVVQHTHPEPAHPTGPKAPKNRPAGIKTPSAGVVRKSGERRASSRVVLVI</sequence>
<evidence type="ECO:0000256" key="1">
    <source>
        <dbReference type="SAM" id="MobiDB-lite"/>
    </source>
</evidence>
<dbReference type="Proteomes" id="UP000499080">
    <property type="component" value="Unassembled WGS sequence"/>
</dbReference>
<organism evidence="2 3">
    <name type="scientific">Araneus ventricosus</name>
    <name type="common">Orbweaver spider</name>
    <name type="synonym">Epeira ventricosa</name>
    <dbReference type="NCBI Taxonomy" id="182803"/>
    <lineage>
        <taxon>Eukaryota</taxon>
        <taxon>Metazoa</taxon>
        <taxon>Ecdysozoa</taxon>
        <taxon>Arthropoda</taxon>
        <taxon>Chelicerata</taxon>
        <taxon>Arachnida</taxon>
        <taxon>Araneae</taxon>
        <taxon>Araneomorphae</taxon>
        <taxon>Entelegynae</taxon>
        <taxon>Araneoidea</taxon>
        <taxon>Araneidae</taxon>
        <taxon>Araneus</taxon>
    </lineage>
</organism>
<comment type="caution">
    <text evidence="2">The sequence shown here is derived from an EMBL/GenBank/DDBJ whole genome shotgun (WGS) entry which is preliminary data.</text>
</comment>
<gene>
    <name evidence="2" type="ORF">AVEN_269496_1</name>
</gene>
<feature type="region of interest" description="Disordered" evidence="1">
    <location>
        <begin position="80"/>
        <end position="115"/>
    </location>
</feature>
<accession>A0A4Y2S1X4</accession>
<name>A0A4Y2S1X4_ARAVE</name>
<dbReference type="EMBL" id="BGPR01019518">
    <property type="protein sequence ID" value="GBN82178.1"/>
    <property type="molecule type" value="Genomic_DNA"/>
</dbReference>
<keyword evidence="3" id="KW-1185">Reference proteome</keyword>
<evidence type="ECO:0000313" key="3">
    <source>
        <dbReference type="Proteomes" id="UP000499080"/>
    </source>
</evidence>
<reference evidence="2 3" key="1">
    <citation type="journal article" date="2019" name="Sci. Rep.">
        <title>Orb-weaving spider Araneus ventricosus genome elucidates the spidroin gene catalogue.</title>
        <authorList>
            <person name="Kono N."/>
            <person name="Nakamura H."/>
            <person name="Ohtoshi R."/>
            <person name="Moran D.A.P."/>
            <person name="Shinohara A."/>
            <person name="Yoshida Y."/>
            <person name="Fujiwara M."/>
            <person name="Mori M."/>
            <person name="Tomita M."/>
            <person name="Arakawa K."/>
        </authorList>
    </citation>
    <scope>NUCLEOTIDE SEQUENCE [LARGE SCALE GENOMIC DNA]</scope>
</reference>
<evidence type="ECO:0000313" key="2">
    <source>
        <dbReference type="EMBL" id="GBN82178.1"/>
    </source>
</evidence>
<proteinExistence type="predicted"/>